<dbReference type="GO" id="GO:0046872">
    <property type="term" value="F:metal ion binding"/>
    <property type="evidence" value="ECO:0007669"/>
    <property type="project" value="UniProtKB-KW"/>
</dbReference>
<keyword evidence="7" id="KW-0843">Virulence</keyword>
<feature type="domain" description="Alpha-ketoglutarate-dependent dioxygenase AlkB-like" evidence="11">
    <location>
        <begin position="181"/>
        <end position="369"/>
    </location>
</feature>
<dbReference type="PANTHER" id="PTHR16557:SF3">
    <property type="entry name" value="ALPHA-KETOGLUTARATE-DEPENDENT DIOXYGENASE ALKB-LIKE DOMAIN-CONTAINING PROTEIN"/>
    <property type="match status" value="1"/>
</dbReference>
<gene>
    <name evidence="12" type="ORF">LY89DRAFT_741111</name>
</gene>
<keyword evidence="3 9" id="KW-0479">Metal-binding</keyword>
<name>A0A132BAH6_MOLSC</name>
<evidence type="ECO:0000256" key="3">
    <source>
        <dbReference type="ARBA" id="ARBA00022723"/>
    </source>
</evidence>
<dbReference type="OrthoDB" id="6614653at2759"/>
<keyword evidence="6 9" id="KW-0408">Iron</keyword>
<feature type="region of interest" description="Disordered" evidence="10">
    <location>
        <begin position="142"/>
        <end position="161"/>
    </location>
</feature>
<evidence type="ECO:0000256" key="4">
    <source>
        <dbReference type="ARBA" id="ARBA00022964"/>
    </source>
</evidence>
<dbReference type="PANTHER" id="PTHR16557">
    <property type="entry name" value="ALKYLATED DNA REPAIR PROTEIN ALKB-RELATED"/>
    <property type="match status" value="1"/>
</dbReference>
<protein>
    <recommendedName>
        <fullName evidence="2">mRNA N(6)-methyladenine demethylase</fullName>
        <ecNumber evidence="2">1.14.11.53</ecNumber>
    </recommendedName>
</protein>
<dbReference type="Gene3D" id="2.60.120.590">
    <property type="entry name" value="Alpha-ketoglutarate-dependent dioxygenase AlkB-like"/>
    <property type="match status" value="1"/>
</dbReference>
<dbReference type="GO" id="GO:0005634">
    <property type="term" value="C:nucleus"/>
    <property type="evidence" value="ECO:0007669"/>
    <property type="project" value="TreeGrafter"/>
</dbReference>
<accession>A0A132BAH6</accession>
<evidence type="ECO:0000256" key="7">
    <source>
        <dbReference type="ARBA" id="ARBA00023026"/>
    </source>
</evidence>
<dbReference type="RefSeq" id="XP_018063753.1">
    <property type="nucleotide sequence ID" value="XM_018220664.1"/>
</dbReference>
<dbReference type="SUPFAM" id="SSF51197">
    <property type="entry name" value="Clavaminate synthase-like"/>
    <property type="match status" value="1"/>
</dbReference>
<dbReference type="FunFam" id="2.60.120.590:FF:000014">
    <property type="entry name" value="Oxidoreductase, 2OG-Fe(II) oxygenase family family"/>
    <property type="match status" value="1"/>
</dbReference>
<evidence type="ECO:0000256" key="8">
    <source>
        <dbReference type="ARBA" id="ARBA00047565"/>
    </source>
</evidence>
<dbReference type="AlphaFoldDB" id="A0A132BAH6"/>
<proteinExistence type="inferred from homology"/>
<comment type="catalytic activity">
    <reaction evidence="8">
        <text>an N(6)-methyladenosine in mRNA + 2-oxoglutarate + O2 = an adenosine in mRNA + formaldehyde + succinate + CO2</text>
        <dbReference type="Rhea" id="RHEA:49520"/>
        <dbReference type="Rhea" id="RHEA-COMP:12414"/>
        <dbReference type="Rhea" id="RHEA-COMP:12417"/>
        <dbReference type="ChEBI" id="CHEBI:15379"/>
        <dbReference type="ChEBI" id="CHEBI:16526"/>
        <dbReference type="ChEBI" id="CHEBI:16810"/>
        <dbReference type="ChEBI" id="CHEBI:16842"/>
        <dbReference type="ChEBI" id="CHEBI:30031"/>
        <dbReference type="ChEBI" id="CHEBI:74411"/>
        <dbReference type="ChEBI" id="CHEBI:74449"/>
        <dbReference type="EC" id="1.14.11.53"/>
    </reaction>
    <physiologicalReaction direction="left-to-right" evidence="8">
        <dbReference type="Rhea" id="RHEA:49521"/>
    </physiologicalReaction>
</comment>
<keyword evidence="4" id="KW-0223">Dioxygenase</keyword>
<dbReference type="EC" id="1.14.11.53" evidence="2"/>
<dbReference type="Pfam" id="PF13532">
    <property type="entry name" value="2OG-FeII_Oxy_2"/>
    <property type="match status" value="1"/>
</dbReference>
<evidence type="ECO:0000259" key="11">
    <source>
        <dbReference type="Pfam" id="PF13532"/>
    </source>
</evidence>
<evidence type="ECO:0000313" key="13">
    <source>
        <dbReference type="Proteomes" id="UP000070700"/>
    </source>
</evidence>
<evidence type="ECO:0000256" key="10">
    <source>
        <dbReference type="SAM" id="MobiDB-lite"/>
    </source>
</evidence>
<keyword evidence="13" id="KW-1185">Reference proteome</keyword>
<dbReference type="InterPro" id="IPR027450">
    <property type="entry name" value="AlkB-like"/>
</dbReference>
<evidence type="ECO:0000256" key="5">
    <source>
        <dbReference type="ARBA" id="ARBA00023002"/>
    </source>
</evidence>
<dbReference type="EMBL" id="KQ947432">
    <property type="protein sequence ID" value="KUJ09398.1"/>
    <property type="molecule type" value="Genomic_DNA"/>
</dbReference>
<evidence type="ECO:0000256" key="6">
    <source>
        <dbReference type="ARBA" id="ARBA00023004"/>
    </source>
</evidence>
<evidence type="ECO:0000256" key="1">
    <source>
        <dbReference type="ARBA" id="ARBA00007879"/>
    </source>
</evidence>
<organism evidence="12 13">
    <name type="scientific">Mollisia scopiformis</name>
    <name type="common">Conifer needle endophyte fungus</name>
    <name type="synonym">Phialocephala scopiformis</name>
    <dbReference type="NCBI Taxonomy" id="149040"/>
    <lineage>
        <taxon>Eukaryota</taxon>
        <taxon>Fungi</taxon>
        <taxon>Dikarya</taxon>
        <taxon>Ascomycota</taxon>
        <taxon>Pezizomycotina</taxon>
        <taxon>Leotiomycetes</taxon>
        <taxon>Helotiales</taxon>
        <taxon>Mollisiaceae</taxon>
        <taxon>Mollisia</taxon>
    </lineage>
</organism>
<feature type="binding site" evidence="9">
    <location>
        <position position="323"/>
    </location>
    <ligand>
        <name>Fe cation</name>
        <dbReference type="ChEBI" id="CHEBI:24875"/>
        <note>catalytic</note>
    </ligand>
</feature>
<dbReference type="InParanoid" id="A0A132BAH6"/>
<keyword evidence="5" id="KW-0560">Oxidoreductase</keyword>
<dbReference type="GO" id="GO:0005737">
    <property type="term" value="C:cytoplasm"/>
    <property type="evidence" value="ECO:0007669"/>
    <property type="project" value="TreeGrafter"/>
</dbReference>
<dbReference type="InterPro" id="IPR037151">
    <property type="entry name" value="AlkB-like_sf"/>
</dbReference>
<dbReference type="KEGG" id="psco:LY89DRAFT_741111"/>
<evidence type="ECO:0000256" key="9">
    <source>
        <dbReference type="PIRSR" id="PIRSR604574-2"/>
    </source>
</evidence>
<evidence type="ECO:0000313" key="12">
    <source>
        <dbReference type="EMBL" id="KUJ09398.1"/>
    </source>
</evidence>
<sequence length="373" mass="42798">MDLEDHPKKHHGHDTHAIPPQAICNIYKKYQKMDDVDIDSDLEVVDFGRGLTKQQDKSIVPVDTISSELVATARDKFMSYWPSFDSVPRDSTPKACTIYEHKDFAGLRILPSLLPPECQFLMLDSILHRDLANPLHKTNIHQDYSIPYPPPNGDSSQPESFFTYPPHSKNQVFTPINPHSNHKALNTTQFLHKKLRWLTLGSQYDWTTRAYPAESPTRFPADISSLVTTLFKNAFKPESGVVLLYSTKDYMPVHRDVSEECQKGLASFTLGCDGLFILSRDKKREDGEAADEDDEEREMETCVLRVRSGDCVWMGGETRWCWHAMPKIMGGTCPKWLEDWPVGVSGEQRKEFEKWKGFMKSKRLNISCRQVWS</sequence>
<feature type="binding site" evidence="9">
    <location>
        <position position="256"/>
    </location>
    <ligand>
        <name>Fe cation</name>
        <dbReference type="ChEBI" id="CHEBI:24875"/>
        <note>catalytic</note>
    </ligand>
</feature>
<evidence type="ECO:0000256" key="2">
    <source>
        <dbReference type="ARBA" id="ARBA00012931"/>
    </source>
</evidence>
<dbReference type="GO" id="GO:1990931">
    <property type="term" value="F:mRNA N6-methyladenosine dioxygenase activity"/>
    <property type="evidence" value="ECO:0007669"/>
    <property type="project" value="UniProtKB-EC"/>
</dbReference>
<reference evidence="12 13" key="1">
    <citation type="submission" date="2015-10" db="EMBL/GenBank/DDBJ databases">
        <title>Full genome of DAOMC 229536 Phialocephala scopiformis, a fungal endophyte of spruce producing the potent anti-insectan compound rugulosin.</title>
        <authorList>
            <consortium name="DOE Joint Genome Institute"/>
            <person name="Walker A.K."/>
            <person name="Frasz S.L."/>
            <person name="Seifert K.A."/>
            <person name="Miller J.D."/>
            <person name="Mondo S.J."/>
            <person name="Labutti K."/>
            <person name="Lipzen A."/>
            <person name="Dockter R."/>
            <person name="Kennedy M."/>
            <person name="Grigoriev I.V."/>
            <person name="Spatafora J.W."/>
        </authorList>
    </citation>
    <scope>NUCLEOTIDE SEQUENCE [LARGE SCALE GENOMIC DNA]</scope>
    <source>
        <strain evidence="12 13">CBS 120377</strain>
    </source>
</reference>
<dbReference type="InterPro" id="IPR004574">
    <property type="entry name" value="Alkb"/>
</dbReference>
<comment type="cofactor">
    <cofactor evidence="9">
        <name>Fe(2+)</name>
        <dbReference type="ChEBI" id="CHEBI:29033"/>
    </cofactor>
    <text evidence="9">Binds 1 Fe(2+) ion per subunit.</text>
</comment>
<dbReference type="Proteomes" id="UP000070700">
    <property type="component" value="Unassembled WGS sequence"/>
</dbReference>
<feature type="binding site" evidence="9">
    <location>
        <position position="254"/>
    </location>
    <ligand>
        <name>Fe cation</name>
        <dbReference type="ChEBI" id="CHEBI:24875"/>
        <note>catalytic</note>
    </ligand>
</feature>
<comment type="similarity">
    <text evidence="1">Belongs to the alkB family.</text>
</comment>
<dbReference type="GeneID" id="28830390"/>
<dbReference type="STRING" id="149040.A0A132BAH6"/>